<evidence type="ECO:0000313" key="2">
    <source>
        <dbReference type="Proteomes" id="UP001157502"/>
    </source>
</evidence>
<organism evidence="1 2">
    <name type="scientific">Dallia pectoralis</name>
    <name type="common">Alaska blackfish</name>
    <dbReference type="NCBI Taxonomy" id="75939"/>
    <lineage>
        <taxon>Eukaryota</taxon>
        <taxon>Metazoa</taxon>
        <taxon>Chordata</taxon>
        <taxon>Craniata</taxon>
        <taxon>Vertebrata</taxon>
        <taxon>Euteleostomi</taxon>
        <taxon>Actinopterygii</taxon>
        <taxon>Neopterygii</taxon>
        <taxon>Teleostei</taxon>
        <taxon>Protacanthopterygii</taxon>
        <taxon>Esociformes</taxon>
        <taxon>Umbridae</taxon>
        <taxon>Dallia</taxon>
    </lineage>
</organism>
<evidence type="ECO:0000313" key="1">
    <source>
        <dbReference type="EMBL" id="KAJ8002518.1"/>
    </source>
</evidence>
<comment type="caution">
    <text evidence="1">The sequence shown here is derived from an EMBL/GenBank/DDBJ whole genome shotgun (WGS) entry which is preliminary data.</text>
</comment>
<accession>A0ACC2GFJ7</accession>
<dbReference type="Proteomes" id="UP001157502">
    <property type="component" value="Chromosome 13"/>
</dbReference>
<sequence>MGIRPPQPHERVLCDLSFPGHEAMRVVQLYLMPAFFLAVMIISLPLNLLSLWIFFFRLKRWNSVAVHCCVSCLPYRSVFRVPCSVFRVPCSVFRVPCSVFRVPCSAFCVLFCLNWLLGLSLCKAVRLLYHNYFYLSIFFVTCVSLDRYLAIVHPLRSAVLLGRRQTYLLCAVGWAVNTVLSLPLVYMTFLEPCPGLRSHTVCTLYPFLDDPDESLPYSLSSTTVGFLFPLTLIGYCYLCSVRELRLRCRRPQVHLHSSRRRSLRLTRVLTSVLILFVIFYLPYHLVRNAAIVIRLLRPDTPVSWQGLDLAFSLEMSLCSLNTCVNALFSCFVGQQFKKELQDMFCPAGLWRRSVGGRGGPSGLFKRRSIQGPLEEGCQAVTPM</sequence>
<name>A0ACC2GFJ7_DALPE</name>
<keyword evidence="2" id="KW-1185">Reference proteome</keyword>
<gene>
    <name evidence="1" type="ORF">DPEC_G00159740</name>
</gene>
<proteinExistence type="predicted"/>
<protein>
    <submittedName>
        <fullName evidence="1">Uncharacterized protein</fullName>
    </submittedName>
</protein>
<reference evidence="1" key="1">
    <citation type="submission" date="2021-05" db="EMBL/GenBank/DDBJ databases">
        <authorList>
            <person name="Pan Q."/>
            <person name="Jouanno E."/>
            <person name="Zahm M."/>
            <person name="Klopp C."/>
            <person name="Cabau C."/>
            <person name="Louis A."/>
            <person name="Berthelot C."/>
            <person name="Parey E."/>
            <person name="Roest Crollius H."/>
            <person name="Montfort J."/>
            <person name="Robinson-Rechavi M."/>
            <person name="Bouchez O."/>
            <person name="Lampietro C."/>
            <person name="Lopez Roques C."/>
            <person name="Donnadieu C."/>
            <person name="Postlethwait J."/>
            <person name="Bobe J."/>
            <person name="Dillon D."/>
            <person name="Chandos A."/>
            <person name="von Hippel F."/>
            <person name="Guiguen Y."/>
        </authorList>
    </citation>
    <scope>NUCLEOTIDE SEQUENCE</scope>
    <source>
        <strain evidence="1">YG-Jan2019</strain>
    </source>
</reference>
<dbReference type="EMBL" id="CM055740">
    <property type="protein sequence ID" value="KAJ8002518.1"/>
    <property type="molecule type" value="Genomic_DNA"/>
</dbReference>